<feature type="compositionally biased region" description="Low complexity" evidence="2">
    <location>
        <begin position="291"/>
        <end position="327"/>
    </location>
</feature>
<keyword evidence="1" id="KW-0175">Coiled coil</keyword>
<feature type="region of interest" description="Disordered" evidence="2">
    <location>
        <begin position="730"/>
        <end position="760"/>
    </location>
</feature>
<evidence type="ECO:0000313" key="3">
    <source>
        <dbReference type="EMBL" id="GJU03894.1"/>
    </source>
</evidence>
<evidence type="ECO:0000313" key="4">
    <source>
        <dbReference type="Proteomes" id="UP001151760"/>
    </source>
</evidence>
<evidence type="ECO:0000256" key="1">
    <source>
        <dbReference type="SAM" id="Coils"/>
    </source>
</evidence>
<dbReference type="Proteomes" id="UP001151760">
    <property type="component" value="Unassembled WGS sequence"/>
</dbReference>
<name>A0ABQ5IUK6_9ASTR</name>
<dbReference type="EMBL" id="BQNB010021196">
    <property type="protein sequence ID" value="GJU03894.1"/>
    <property type="molecule type" value="Genomic_DNA"/>
</dbReference>
<proteinExistence type="predicted"/>
<protein>
    <submittedName>
        <fullName evidence="3">Uncharacterized protein</fullName>
    </submittedName>
</protein>
<organism evidence="3 4">
    <name type="scientific">Tanacetum coccineum</name>
    <dbReference type="NCBI Taxonomy" id="301880"/>
    <lineage>
        <taxon>Eukaryota</taxon>
        <taxon>Viridiplantae</taxon>
        <taxon>Streptophyta</taxon>
        <taxon>Embryophyta</taxon>
        <taxon>Tracheophyta</taxon>
        <taxon>Spermatophyta</taxon>
        <taxon>Magnoliopsida</taxon>
        <taxon>eudicotyledons</taxon>
        <taxon>Gunneridae</taxon>
        <taxon>Pentapetalae</taxon>
        <taxon>asterids</taxon>
        <taxon>campanulids</taxon>
        <taxon>Asterales</taxon>
        <taxon>Asteraceae</taxon>
        <taxon>Asteroideae</taxon>
        <taxon>Anthemideae</taxon>
        <taxon>Anthemidinae</taxon>
        <taxon>Tanacetum</taxon>
    </lineage>
</organism>
<comment type="caution">
    <text evidence="3">The sequence shown here is derived from an EMBL/GenBank/DDBJ whole genome shotgun (WGS) entry which is preliminary data.</text>
</comment>
<reference evidence="3" key="1">
    <citation type="journal article" date="2022" name="Int. J. Mol. Sci.">
        <title>Draft Genome of Tanacetum Coccineum: Genomic Comparison of Closely Related Tanacetum-Family Plants.</title>
        <authorList>
            <person name="Yamashiro T."/>
            <person name="Shiraishi A."/>
            <person name="Nakayama K."/>
            <person name="Satake H."/>
        </authorList>
    </citation>
    <scope>NUCLEOTIDE SEQUENCE</scope>
</reference>
<feature type="region of interest" description="Disordered" evidence="2">
    <location>
        <begin position="35"/>
        <end position="59"/>
    </location>
</feature>
<reference evidence="3" key="2">
    <citation type="submission" date="2022-01" db="EMBL/GenBank/DDBJ databases">
        <authorList>
            <person name="Yamashiro T."/>
            <person name="Shiraishi A."/>
            <person name="Satake H."/>
            <person name="Nakayama K."/>
        </authorList>
    </citation>
    <scope>NUCLEOTIDE SEQUENCE</scope>
</reference>
<feature type="compositionally biased region" description="Basic residues" evidence="2">
    <location>
        <begin position="735"/>
        <end position="747"/>
    </location>
</feature>
<accession>A0ABQ5IUK6</accession>
<keyword evidence="4" id="KW-1185">Reference proteome</keyword>
<feature type="compositionally biased region" description="Basic and acidic residues" evidence="2">
    <location>
        <begin position="40"/>
        <end position="54"/>
    </location>
</feature>
<feature type="coiled-coil region" evidence="1">
    <location>
        <begin position="362"/>
        <end position="407"/>
    </location>
</feature>
<evidence type="ECO:0000256" key="2">
    <source>
        <dbReference type="SAM" id="MobiDB-lite"/>
    </source>
</evidence>
<feature type="compositionally biased region" description="Basic and acidic residues" evidence="2">
    <location>
        <begin position="748"/>
        <end position="760"/>
    </location>
</feature>
<gene>
    <name evidence="3" type="ORF">Tco_1114232</name>
</gene>
<sequence>MVAATEPTTIQSAILKARMLTDEAIRKGAMKKITAKKRINKEPSRDGNARDNNKRSRTGKAFSIITNPVRKEYIGGALGRESPECSKPDCNSWVMAIEGGQSSGNNGNQARERAFVMGVDEACQDLNIVTGMDWLSRHKAEIVCHEKVVRIPLPNGEILRVLRERPEEKGHFSPLWKLFIHNILHCLSPKKTAWEEFSSNIATAIICLATNCTFNFSNLIFEAMVKNLDSRSKFLMYPRFIQIFLNKRKRMLLPYKRTFPTPTLTQLFSNIKRASKGYSRVDIPLFPTMLTTPESSPSRITSSPSLSPQTHPSTSQPLSTPPSNQTTHVTEEAALMPHESPLQSVQSLSHDEGSLSLNELICTSLSKKVESLESELKQTKQTYNAALTKLIKRVKKLEQTIKTSQARRRAKVVIFDDKEAEEDPSNQGRSLIEELDLDAGISLVPPHAADQGRFDDTQISDQPKEQLGVFSAATTLVDAARRRRSVENVQTYIRRRREVSTGSGGVSTASRLVSTADISTVSKLDSTAGVKAKDKGKTIMHEFKTSKKIKKRVQVQMSVDEELAKKVFEEEQAKFNAKQEARFKAEQEQERINFETALELQKQLDEREEVAAKFDEAHDIDSSDPAVLRYHTLQNKPFSVAEVRKNMCLYLKNQGGYKMSHFKGLIYEDIRPIFEREWDQNHAFIPIGSEVEKEVMKRSRFDLQQESSKPVEEEIVQQDDVIAEQVVKENSKTAGGRRKKSLARKRARETLSEESAKKQKLEDDIEKEELQVFLNIVPEEESLDVESLATKQDVLELYRLVKERFQTTSPEGYDLLLWGDKKTLIDQMKKMKYGEINKTGI</sequence>
<feature type="region of interest" description="Disordered" evidence="2">
    <location>
        <begin position="290"/>
        <end position="327"/>
    </location>
</feature>